<feature type="domain" description="Acyl-CoA thioesterase-like N-terminal HotDog" evidence="10">
    <location>
        <begin position="33"/>
        <end position="108"/>
    </location>
</feature>
<dbReference type="Pfam" id="PF02551">
    <property type="entry name" value="Acyl_CoA_thio"/>
    <property type="match status" value="1"/>
</dbReference>
<dbReference type="CDD" id="cd03444">
    <property type="entry name" value="Thioesterase_II_repeat1"/>
    <property type="match status" value="1"/>
</dbReference>
<dbReference type="PANTHER" id="PTHR11066:SF34">
    <property type="entry name" value="ACYL-COENZYME A THIOESTERASE 8"/>
    <property type="match status" value="1"/>
</dbReference>
<dbReference type="InterPro" id="IPR003703">
    <property type="entry name" value="Acyl_CoA_thio"/>
</dbReference>
<keyword evidence="3" id="KW-0378">Hydrolase</keyword>
<dbReference type="GO" id="GO:0047617">
    <property type="term" value="F:fatty acyl-CoA hydrolase activity"/>
    <property type="evidence" value="ECO:0007669"/>
    <property type="project" value="UniProtKB-EC"/>
</dbReference>
<dbReference type="InterPro" id="IPR029069">
    <property type="entry name" value="HotDog_dom_sf"/>
</dbReference>
<dbReference type="GO" id="GO:0009062">
    <property type="term" value="P:fatty acid catabolic process"/>
    <property type="evidence" value="ECO:0007669"/>
    <property type="project" value="TreeGrafter"/>
</dbReference>
<evidence type="ECO:0000256" key="5">
    <source>
        <dbReference type="ARBA" id="ARBA00038894"/>
    </source>
</evidence>
<dbReference type="Proteomes" id="UP000468531">
    <property type="component" value="Unassembled WGS sequence"/>
</dbReference>
<dbReference type="RefSeq" id="WP_163162368.1">
    <property type="nucleotide sequence ID" value="NZ_VKHP01000339.1"/>
</dbReference>
<dbReference type="SUPFAM" id="SSF54637">
    <property type="entry name" value="Thioesterase/thiol ester dehydrase-isomerase"/>
    <property type="match status" value="2"/>
</dbReference>
<name>A0A6P1BVL0_9BRAD</name>
<evidence type="ECO:0000256" key="4">
    <source>
        <dbReference type="ARBA" id="ARBA00023098"/>
    </source>
</evidence>
<evidence type="ECO:0000313" key="11">
    <source>
        <dbReference type="EMBL" id="NEV02329.1"/>
    </source>
</evidence>
<protein>
    <recommendedName>
        <fullName evidence="7">Acyl-CoA thioesterase 2</fullName>
        <ecNumber evidence="5">3.1.2.20</ecNumber>
    </recommendedName>
    <alternativeName>
        <fullName evidence="8">Thioesterase II</fullName>
    </alternativeName>
</protein>
<evidence type="ECO:0000259" key="9">
    <source>
        <dbReference type="Pfam" id="PF02551"/>
    </source>
</evidence>
<reference evidence="11 12" key="1">
    <citation type="journal article" date="2020" name="Arch. Microbiol.">
        <title>Bradyrhizobium uaiense sp. nov., a new highly efficient cowpea symbiont.</title>
        <authorList>
            <person name="Cabral Michel D."/>
            <person name="Azarias Guimaraes A."/>
            <person name="Martins da Costa E."/>
            <person name="Soares de Carvalho T."/>
            <person name="Balsanelli E."/>
            <person name="Willems A."/>
            <person name="Maltempi de Souza E."/>
            <person name="de Souza Moreira F.M."/>
        </authorList>
    </citation>
    <scope>NUCLEOTIDE SEQUENCE [LARGE SCALE GENOMIC DNA]</scope>
    <source>
        <strain evidence="11 12">UFLA 03-164</strain>
    </source>
</reference>
<evidence type="ECO:0000256" key="8">
    <source>
        <dbReference type="ARBA" id="ARBA00079653"/>
    </source>
</evidence>
<dbReference type="EMBL" id="VKHP01000339">
    <property type="protein sequence ID" value="NEV02329.1"/>
    <property type="molecule type" value="Genomic_DNA"/>
</dbReference>
<dbReference type="Pfam" id="PF13622">
    <property type="entry name" value="4HBT_3"/>
    <property type="match status" value="1"/>
</dbReference>
<comment type="similarity">
    <text evidence="1">Belongs to the C/M/P thioester hydrolase family.</text>
</comment>
<evidence type="ECO:0000256" key="7">
    <source>
        <dbReference type="ARBA" id="ARBA00071120"/>
    </source>
</evidence>
<gene>
    <name evidence="11" type="ORF">FNJ47_43100</name>
</gene>
<evidence type="ECO:0000256" key="1">
    <source>
        <dbReference type="ARBA" id="ARBA00006538"/>
    </source>
</evidence>
<evidence type="ECO:0000259" key="10">
    <source>
        <dbReference type="Pfam" id="PF13622"/>
    </source>
</evidence>
<keyword evidence="4" id="KW-0443">Lipid metabolism</keyword>
<dbReference type="CDD" id="cd03445">
    <property type="entry name" value="Thioesterase_II_repeat2"/>
    <property type="match status" value="1"/>
</dbReference>
<evidence type="ECO:0000256" key="2">
    <source>
        <dbReference type="ARBA" id="ARBA00011881"/>
    </source>
</evidence>
<dbReference type="GO" id="GO:0006637">
    <property type="term" value="P:acyl-CoA metabolic process"/>
    <property type="evidence" value="ECO:0007669"/>
    <property type="project" value="InterPro"/>
</dbReference>
<dbReference type="PANTHER" id="PTHR11066">
    <property type="entry name" value="ACYL-COA THIOESTERASE"/>
    <property type="match status" value="1"/>
</dbReference>
<sequence length="292" mass="32834">MSGSPIDLLAILDLETIEPHLFRGISSNSGLRTLFGGQLIGQSLMAAFHTIEGRMVHSLHGYFLRAGDPQAPISYEVESLRDSKRYSTRQVTARQHSHAIFSTMISFHVGEQSAFEHQNAMPDVPPPDKLTAELSKQPMFAELPERIRNWYGSERLIELPDRPIELRPVETSQFIGRKIDDGYIHYWIKPAAKLPADPILHVCALAYASDWSLLDAVAARHGRTLFDERLALVSLDHAMWFHRPFRADDWLLYAKESPSAQAGRGLTRGLIFKPDGTLVASVAQEGSVRERR</sequence>
<comment type="caution">
    <text evidence="11">The sequence shown here is derived from an EMBL/GenBank/DDBJ whole genome shotgun (WGS) entry which is preliminary data.</text>
</comment>
<accession>A0A6P1BVL0</accession>
<evidence type="ECO:0000313" key="12">
    <source>
        <dbReference type="Proteomes" id="UP000468531"/>
    </source>
</evidence>
<proteinExistence type="inferred from homology"/>
<dbReference type="EC" id="3.1.2.20" evidence="5"/>
<dbReference type="InterPro" id="IPR049449">
    <property type="entry name" value="TesB_ACOT8-like_N"/>
</dbReference>
<keyword evidence="12" id="KW-1185">Reference proteome</keyword>
<organism evidence="11 12">
    <name type="scientific">Bradyrhizobium uaiense</name>
    <dbReference type="NCBI Taxonomy" id="2594946"/>
    <lineage>
        <taxon>Bacteria</taxon>
        <taxon>Pseudomonadati</taxon>
        <taxon>Pseudomonadota</taxon>
        <taxon>Alphaproteobacteria</taxon>
        <taxon>Hyphomicrobiales</taxon>
        <taxon>Nitrobacteraceae</taxon>
        <taxon>Bradyrhizobium</taxon>
    </lineage>
</organism>
<comment type="subunit">
    <text evidence="2">Homotetramer.</text>
</comment>
<feature type="domain" description="Acyl-CoA thioesterase 2 C-terminal" evidence="9">
    <location>
        <begin position="161"/>
        <end position="286"/>
    </location>
</feature>
<dbReference type="AlphaFoldDB" id="A0A6P1BVL0"/>
<evidence type="ECO:0000256" key="6">
    <source>
        <dbReference type="ARBA" id="ARBA00050943"/>
    </source>
</evidence>
<dbReference type="InterPro" id="IPR025652">
    <property type="entry name" value="TesB_C"/>
</dbReference>
<dbReference type="Gene3D" id="2.40.160.210">
    <property type="entry name" value="Acyl-CoA thioesterase, double hotdog domain"/>
    <property type="match status" value="1"/>
</dbReference>
<evidence type="ECO:0000256" key="3">
    <source>
        <dbReference type="ARBA" id="ARBA00022801"/>
    </source>
</evidence>
<comment type="catalytic activity">
    <reaction evidence="6">
        <text>a fatty acyl-CoA + H2O = a fatty acid + CoA + H(+)</text>
        <dbReference type="Rhea" id="RHEA:16781"/>
        <dbReference type="ChEBI" id="CHEBI:15377"/>
        <dbReference type="ChEBI" id="CHEBI:15378"/>
        <dbReference type="ChEBI" id="CHEBI:28868"/>
        <dbReference type="ChEBI" id="CHEBI:57287"/>
        <dbReference type="ChEBI" id="CHEBI:77636"/>
        <dbReference type="EC" id="3.1.2.20"/>
    </reaction>
    <physiologicalReaction direction="left-to-right" evidence="6">
        <dbReference type="Rhea" id="RHEA:16782"/>
    </physiologicalReaction>
</comment>
<dbReference type="InterPro" id="IPR042171">
    <property type="entry name" value="Acyl-CoA_hotdog"/>
</dbReference>
<dbReference type="FunFam" id="2.40.160.210:FF:000001">
    <property type="entry name" value="Acyl-CoA thioesterase II"/>
    <property type="match status" value="1"/>
</dbReference>